<organism evidence="1 2">
    <name type="scientific">Hypoxylon rubiginosum</name>
    <dbReference type="NCBI Taxonomy" id="110542"/>
    <lineage>
        <taxon>Eukaryota</taxon>
        <taxon>Fungi</taxon>
        <taxon>Dikarya</taxon>
        <taxon>Ascomycota</taxon>
        <taxon>Pezizomycotina</taxon>
        <taxon>Sordariomycetes</taxon>
        <taxon>Xylariomycetidae</taxon>
        <taxon>Xylariales</taxon>
        <taxon>Hypoxylaceae</taxon>
        <taxon>Hypoxylon</taxon>
    </lineage>
</organism>
<name>A0ACC0CVW3_9PEZI</name>
<accession>A0ACC0CVW3</accession>
<proteinExistence type="predicted"/>
<gene>
    <name evidence="1" type="ORF">F4821DRAFT_167246</name>
</gene>
<sequence length="197" mass="21089">MPEFTNPTTFPAFHELPSSTSSAPAADNWFLLAQIKENMTITKTTLVVRDRAGVDFAVTFDDGDHRGLPSNGNEPLRFRKGHTLVVPRATRTDREGEGKKAVVRVPAGQSGGVRVVPGGLEQVLELGQVLAAGEEGVAKKKCAACGEAEEDDGKPLLRCTGCGAAAYCSKACQVRGWSELGHKSNCKVVKSIREIWP</sequence>
<dbReference type="Proteomes" id="UP001497680">
    <property type="component" value="Unassembled WGS sequence"/>
</dbReference>
<comment type="caution">
    <text evidence="1">The sequence shown here is derived from an EMBL/GenBank/DDBJ whole genome shotgun (WGS) entry which is preliminary data.</text>
</comment>
<protein>
    <submittedName>
        <fullName evidence="1">Uncharacterized protein</fullName>
    </submittedName>
</protein>
<dbReference type="EMBL" id="MU394334">
    <property type="protein sequence ID" value="KAI6084632.1"/>
    <property type="molecule type" value="Genomic_DNA"/>
</dbReference>
<evidence type="ECO:0000313" key="2">
    <source>
        <dbReference type="Proteomes" id="UP001497680"/>
    </source>
</evidence>
<evidence type="ECO:0000313" key="1">
    <source>
        <dbReference type="EMBL" id="KAI6084632.1"/>
    </source>
</evidence>
<reference evidence="1 2" key="1">
    <citation type="journal article" date="2022" name="New Phytol.">
        <title>Ecological generalism drives hyperdiversity of secondary metabolite gene clusters in xylarialean endophytes.</title>
        <authorList>
            <person name="Franco M.E.E."/>
            <person name="Wisecaver J.H."/>
            <person name="Arnold A.E."/>
            <person name="Ju Y.M."/>
            <person name="Slot J.C."/>
            <person name="Ahrendt S."/>
            <person name="Moore L.P."/>
            <person name="Eastman K.E."/>
            <person name="Scott K."/>
            <person name="Konkel Z."/>
            <person name="Mondo S.J."/>
            <person name="Kuo A."/>
            <person name="Hayes R.D."/>
            <person name="Haridas S."/>
            <person name="Andreopoulos B."/>
            <person name="Riley R."/>
            <person name="LaButti K."/>
            <person name="Pangilinan J."/>
            <person name="Lipzen A."/>
            <person name="Amirebrahimi M."/>
            <person name="Yan J."/>
            <person name="Adam C."/>
            <person name="Keymanesh K."/>
            <person name="Ng V."/>
            <person name="Louie K."/>
            <person name="Northen T."/>
            <person name="Drula E."/>
            <person name="Henrissat B."/>
            <person name="Hsieh H.M."/>
            <person name="Youens-Clark K."/>
            <person name="Lutzoni F."/>
            <person name="Miadlikowska J."/>
            <person name="Eastwood D.C."/>
            <person name="Hamelin R.C."/>
            <person name="Grigoriev I.V."/>
            <person name="U'Ren J.M."/>
        </authorList>
    </citation>
    <scope>NUCLEOTIDE SEQUENCE [LARGE SCALE GENOMIC DNA]</scope>
    <source>
        <strain evidence="1 2">ER1909</strain>
    </source>
</reference>
<keyword evidence="2" id="KW-1185">Reference proteome</keyword>